<dbReference type="Gene3D" id="1.50.10.20">
    <property type="match status" value="1"/>
</dbReference>
<protein>
    <recommendedName>
        <fullName evidence="5">Alpha-2-macroglobulin domain-containing protein</fullName>
    </recommendedName>
</protein>
<dbReference type="AlphaFoldDB" id="A0A9D5JUC4"/>
<accession>A0A9D5JUC4</accession>
<sequence>LSFPIEKVGYYKIEASGTDARGNEIRTDDYFYATGSGYAAWMRTDDDYVELVPNRTEFQPGETASILVKSPYERVNALVTIEREGIIARWVEVIEGSADTIEIPITSDYIPNVYIGVILLQGRTAYDKVEDDLDLGKPGFKIGYTGIQVNPAERRLQVAVTTEQEEYRPGDEVEVQLHVTDQDGQGQESEVVVSVVDVGVLNLIGYATPDPFDYFYRARPLSVLTSELRNSIVGQRNYSQKGERQAGGGLDAAAMMKLIELREKFKPTAYHNPEVRTDAEGRATVRFTLPDNLTSFRIMATAHTQSSLFGAGDTRIKVNKNLMLTSSLPAFLRRGDTIQAGILAHNRTQSAADVLVQTETEEVILASQDVQQLTLPEGDKQEVLFSYKAEEEGEATFIFRGKMDDETDGLKVTLPVLLHRLPLTTALFGSTTDDLHREFLAVPEDAVPGWGEFSVSMASTVFTDLKGGVEFLFGYPYGCLEQRISKILPIILAEHLITAFDLDVFEDENYRAVVQKELDQFADFQMENGGFGYWKHPFDASPFVSAYAMFTLNMAKESGYLIDENVEQKGLHYLEQVLKGQNERATIYRYNQLAWNVTDAFILYVLTLYDAYQPAYATRLYEVRDRLPVFGKALLMKAVHLGQGDALIRDTLQKELMNSARIEARTAYFDESNSDGLAWIHYSNVRSTAAVAQALMEVYGASAENESFIPKVLQWLMRQRRQQLHWRTTQENLFVFWALST</sequence>
<dbReference type="EMBL" id="WJJP01000231">
    <property type="protein sequence ID" value="MBD3324407.1"/>
    <property type="molecule type" value="Genomic_DNA"/>
</dbReference>
<evidence type="ECO:0000313" key="4">
    <source>
        <dbReference type="Proteomes" id="UP000649604"/>
    </source>
</evidence>
<dbReference type="PANTHER" id="PTHR40094">
    <property type="entry name" value="ALPHA-2-MACROGLOBULIN HOMOLOG"/>
    <property type="match status" value="1"/>
</dbReference>
<dbReference type="SUPFAM" id="SSF48239">
    <property type="entry name" value="Terpenoid cyclases/Protein prenyltransferases"/>
    <property type="match status" value="1"/>
</dbReference>
<dbReference type="GO" id="GO:0004866">
    <property type="term" value="F:endopeptidase inhibitor activity"/>
    <property type="evidence" value="ECO:0007669"/>
    <property type="project" value="InterPro"/>
</dbReference>
<dbReference type="InterPro" id="IPR001599">
    <property type="entry name" value="Macroglobln_a2"/>
</dbReference>
<feature type="non-terminal residue" evidence="3">
    <location>
        <position position="741"/>
    </location>
</feature>
<dbReference type="CDD" id="cd02891">
    <property type="entry name" value="A2M_like"/>
    <property type="match status" value="1"/>
</dbReference>
<dbReference type="InterPro" id="IPR011625">
    <property type="entry name" value="A2M_N_BRD"/>
</dbReference>
<evidence type="ECO:0000259" key="1">
    <source>
        <dbReference type="SMART" id="SM01359"/>
    </source>
</evidence>
<feature type="domain" description="Alpha-2-macroglobulin bait region" evidence="1">
    <location>
        <begin position="49"/>
        <end position="203"/>
    </location>
</feature>
<dbReference type="SMART" id="SM01359">
    <property type="entry name" value="A2M_N_2"/>
    <property type="match status" value="1"/>
</dbReference>
<dbReference type="InterPro" id="IPR008930">
    <property type="entry name" value="Terpenoid_cyclase/PrenylTrfase"/>
</dbReference>
<comment type="caution">
    <text evidence="3">The sequence shown here is derived from an EMBL/GenBank/DDBJ whole genome shotgun (WGS) entry which is preliminary data.</text>
</comment>
<dbReference type="InterPro" id="IPR051802">
    <property type="entry name" value="YfhM-like"/>
</dbReference>
<gene>
    <name evidence="3" type="ORF">GF339_07460</name>
</gene>
<dbReference type="InterPro" id="IPR047565">
    <property type="entry name" value="Alpha-macroglob_thiol-ester_cl"/>
</dbReference>
<dbReference type="GO" id="GO:0005615">
    <property type="term" value="C:extracellular space"/>
    <property type="evidence" value="ECO:0007669"/>
    <property type="project" value="InterPro"/>
</dbReference>
<dbReference type="Pfam" id="PF07703">
    <property type="entry name" value="A2M_BRD"/>
    <property type="match status" value="1"/>
</dbReference>
<dbReference type="SMART" id="SM01360">
    <property type="entry name" value="A2M"/>
    <property type="match status" value="1"/>
</dbReference>
<dbReference type="InterPro" id="IPR011626">
    <property type="entry name" value="Alpha-macroglobulin_TED"/>
</dbReference>
<proteinExistence type="predicted"/>
<evidence type="ECO:0008006" key="5">
    <source>
        <dbReference type="Google" id="ProtNLM"/>
    </source>
</evidence>
<evidence type="ECO:0000259" key="2">
    <source>
        <dbReference type="SMART" id="SM01360"/>
    </source>
</evidence>
<dbReference type="PANTHER" id="PTHR40094:SF1">
    <property type="entry name" value="UBIQUITIN DOMAIN-CONTAINING PROTEIN"/>
    <property type="match status" value="1"/>
</dbReference>
<feature type="non-terminal residue" evidence="3">
    <location>
        <position position="1"/>
    </location>
</feature>
<organism evidence="3 4">
    <name type="scientific">candidate division KSB3 bacterium</name>
    <dbReference type="NCBI Taxonomy" id="2044937"/>
    <lineage>
        <taxon>Bacteria</taxon>
        <taxon>candidate division KSB3</taxon>
    </lineage>
</organism>
<evidence type="ECO:0000313" key="3">
    <source>
        <dbReference type="EMBL" id="MBD3324407.1"/>
    </source>
</evidence>
<reference evidence="3" key="1">
    <citation type="submission" date="2019-11" db="EMBL/GenBank/DDBJ databases">
        <title>Microbial mats filling the niche in hypersaline microbial mats.</title>
        <authorList>
            <person name="Wong H.L."/>
            <person name="Macleod F.I."/>
            <person name="White R.A. III"/>
            <person name="Burns B.P."/>
        </authorList>
    </citation>
    <scope>NUCLEOTIDE SEQUENCE</scope>
    <source>
        <strain evidence="3">Rbin_158</strain>
    </source>
</reference>
<dbReference type="Proteomes" id="UP000649604">
    <property type="component" value="Unassembled WGS sequence"/>
</dbReference>
<feature type="domain" description="Alpha-2-macroglobulin" evidence="2">
    <location>
        <begin position="268"/>
        <end position="358"/>
    </location>
</feature>
<dbReference type="Pfam" id="PF07678">
    <property type="entry name" value="TED_complement"/>
    <property type="match status" value="1"/>
</dbReference>
<dbReference type="Pfam" id="PF00207">
    <property type="entry name" value="A2M"/>
    <property type="match status" value="1"/>
</dbReference>
<dbReference type="SMART" id="SM01419">
    <property type="entry name" value="Thiol-ester_cl"/>
    <property type="match status" value="1"/>
</dbReference>
<name>A0A9D5JUC4_9BACT</name>